<dbReference type="EMBL" id="VDFW01000004">
    <property type="protein sequence ID" value="TNC28070.1"/>
    <property type="molecule type" value="Genomic_DNA"/>
</dbReference>
<dbReference type="GO" id="GO:0008168">
    <property type="term" value="F:methyltransferase activity"/>
    <property type="evidence" value="ECO:0007669"/>
    <property type="project" value="UniProtKB-KW"/>
</dbReference>
<dbReference type="InterPro" id="IPR041698">
    <property type="entry name" value="Methyltransf_25"/>
</dbReference>
<gene>
    <name evidence="2" type="ORF">FG385_06470</name>
</gene>
<dbReference type="Gene3D" id="3.40.50.150">
    <property type="entry name" value="Vaccinia Virus protein VP39"/>
    <property type="match status" value="1"/>
</dbReference>
<protein>
    <submittedName>
        <fullName evidence="2">Class I SAM-dependent methyltransferase</fullName>
    </submittedName>
</protein>
<sequence length="286" mass="30927">MDFAAIEPAGKSTVDDPAVTAVERWAAELAEWAIPPEILARAEESPWGVPPNVFVRRADSQLGAPSTPTHRAVLDYGGTVLDIGAGAGAASLPCARAITHVTAVDPNARLLAEFAERAAGLSVPHRTIEGRWPDVADQVGVVDVIVCANVLYNVPDLPPFVEALARHARRVVLELTDTHPLAEMNDLWKRFHNLDRPHGPTADDAVVALRELGVEPEEVRWQKAPAPVPFDELVAVTRRRLCLARDRTADVAAALAGDRAGTRRMVTLVWSPDRMPESSTMPLVGR</sequence>
<name>A0A5C4M6K9_9PSEU</name>
<keyword evidence="3" id="KW-1185">Reference proteome</keyword>
<evidence type="ECO:0000313" key="3">
    <source>
        <dbReference type="Proteomes" id="UP000305546"/>
    </source>
</evidence>
<evidence type="ECO:0000313" key="2">
    <source>
        <dbReference type="EMBL" id="TNC28070.1"/>
    </source>
</evidence>
<dbReference type="InterPro" id="IPR029063">
    <property type="entry name" value="SAM-dependent_MTases_sf"/>
</dbReference>
<keyword evidence="2" id="KW-0489">Methyltransferase</keyword>
<dbReference type="AlphaFoldDB" id="A0A5C4M6K9"/>
<feature type="domain" description="Methyltransferase" evidence="1">
    <location>
        <begin position="80"/>
        <end position="169"/>
    </location>
</feature>
<dbReference type="Pfam" id="PF13649">
    <property type="entry name" value="Methyltransf_25"/>
    <property type="match status" value="1"/>
</dbReference>
<dbReference type="GO" id="GO:0032259">
    <property type="term" value="P:methylation"/>
    <property type="evidence" value="ECO:0007669"/>
    <property type="project" value="UniProtKB-KW"/>
</dbReference>
<accession>A0A5C4M6K9</accession>
<dbReference type="OrthoDB" id="5242847at2"/>
<organism evidence="2 3">
    <name type="scientific">Amycolatopsis alkalitolerans</name>
    <dbReference type="NCBI Taxonomy" id="2547244"/>
    <lineage>
        <taxon>Bacteria</taxon>
        <taxon>Bacillati</taxon>
        <taxon>Actinomycetota</taxon>
        <taxon>Actinomycetes</taxon>
        <taxon>Pseudonocardiales</taxon>
        <taxon>Pseudonocardiaceae</taxon>
        <taxon>Amycolatopsis</taxon>
    </lineage>
</organism>
<proteinExistence type="predicted"/>
<evidence type="ECO:0000259" key="1">
    <source>
        <dbReference type="Pfam" id="PF13649"/>
    </source>
</evidence>
<dbReference type="RefSeq" id="WP_139095687.1">
    <property type="nucleotide sequence ID" value="NZ_VDFW01000004.1"/>
</dbReference>
<dbReference type="Proteomes" id="UP000305546">
    <property type="component" value="Unassembled WGS sequence"/>
</dbReference>
<keyword evidence="2" id="KW-0808">Transferase</keyword>
<comment type="caution">
    <text evidence="2">The sequence shown here is derived from an EMBL/GenBank/DDBJ whole genome shotgun (WGS) entry which is preliminary data.</text>
</comment>
<dbReference type="CDD" id="cd02440">
    <property type="entry name" value="AdoMet_MTases"/>
    <property type="match status" value="1"/>
</dbReference>
<reference evidence="2 3" key="1">
    <citation type="submission" date="2019-06" db="EMBL/GenBank/DDBJ databases">
        <title>Amycolatopsis alkalitolerans sp. nov., isolated from Gastrodia elata Blume.</title>
        <authorList>
            <person name="Narsing Rao M.P."/>
            <person name="Li W.J."/>
        </authorList>
    </citation>
    <scope>NUCLEOTIDE SEQUENCE [LARGE SCALE GENOMIC DNA]</scope>
    <source>
        <strain evidence="2 3">SYSUP0005</strain>
    </source>
</reference>
<dbReference type="SUPFAM" id="SSF53335">
    <property type="entry name" value="S-adenosyl-L-methionine-dependent methyltransferases"/>
    <property type="match status" value="1"/>
</dbReference>